<evidence type="ECO:0000256" key="2">
    <source>
        <dbReference type="ARBA" id="ARBA00006278"/>
    </source>
</evidence>
<evidence type="ECO:0000256" key="3">
    <source>
        <dbReference type="ARBA" id="ARBA00012668"/>
    </source>
</evidence>
<dbReference type="PANTHER" id="PTHR32361">
    <property type="entry name" value="FERRIC/CUPRIC REDUCTASE TRANSMEMBRANE COMPONENT"/>
    <property type="match status" value="1"/>
</dbReference>
<evidence type="ECO:0000259" key="16">
    <source>
        <dbReference type="PROSITE" id="PS51384"/>
    </source>
</evidence>
<keyword evidence="4" id="KW-0813">Transport</keyword>
<evidence type="ECO:0000256" key="7">
    <source>
        <dbReference type="ARBA" id="ARBA00022982"/>
    </source>
</evidence>
<gene>
    <name evidence="17" type="ORF">EUX98_g1466</name>
</gene>
<feature type="transmembrane region" description="Helical" evidence="15">
    <location>
        <begin position="30"/>
        <end position="49"/>
    </location>
</feature>
<dbReference type="InterPro" id="IPR017927">
    <property type="entry name" value="FAD-bd_FR_type"/>
</dbReference>
<evidence type="ECO:0000256" key="12">
    <source>
        <dbReference type="ARBA" id="ARBA00023180"/>
    </source>
</evidence>
<sequence length="531" mass="59048">MSTHRTPAAILTATRIVAFRWRIPAVNMTLLEVLLSIMYFVVLFCLEFTNSLPYYDVAVWGNRAGHLAAIQFPLIVALSGKNNVIGMITGLSHEKLNLMHRVVSRVLMILVWVHLVGTYQHWQTGAHRNERPWIYASWIVAGMIACLAQTILVSLSWEPIRRRFYEFFFLAHMVLVTITMICAMYHIHTSDMLFDLYASPYFWPSFVVWGVDRAARLIRVLLLNSVFKSTKDLGQVDLTTSDTLLITVKRHIPRGLKWRAGQHMFVAFPSLGPGQSHPLTVASVVERDAKEQELVFVVRVRDGLTRKLKDHVVEVGACEVPVILDGPYGSPPDITPFSTCVFIAGGSGITFTLPRFEDLVNQVNDGKACARSITFIWAIRERGHMRWVSKRLAEITALVPPHVALSVSIFITSSTGAAELTNSDGTSTPTMSEDSSDDVEKRSQAATFGGGGEDDLEEKFDRIALYRERPDLKKMLEEEVKGSEGPVSVDVSGPQTLIATVRSVLSSDFASPLSVLKGAPTVQLNVEAFSM</sequence>
<evidence type="ECO:0000313" key="18">
    <source>
        <dbReference type="Proteomes" id="UP000308730"/>
    </source>
</evidence>
<protein>
    <recommendedName>
        <fullName evidence="3">ferric-chelate reductase (NADPH)</fullName>
        <ecNumber evidence="3">1.16.1.9</ecNumber>
    </recommendedName>
</protein>
<evidence type="ECO:0000256" key="8">
    <source>
        <dbReference type="ARBA" id="ARBA00022989"/>
    </source>
</evidence>
<evidence type="ECO:0000256" key="10">
    <source>
        <dbReference type="ARBA" id="ARBA00023065"/>
    </source>
</evidence>
<dbReference type="Pfam" id="PF08030">
    <property type="entry name" value="NAD_binding_6"/>
    <property type="match status" value="1"/>
</dbReference>
<dbReference type="PROSITE" id="PS51384">
    <property type="entry name" value="FAD_FR"/>
    <property type="match status" value="1"/>
</dbReference>
<evidence type="ECO:0000256" key="11">
    <source>
        <dbReference type="ARBA" id="ARBA00023136"/>
    </source>
</evidence>
<dbReference type="Pfam" id="PF08022">
    <property type="entry name" value="FAD_binding_8"/>
    <property type="match status" value="1"/>
</dbReference>
<proteinExistence type="inferred from homology"/>
<dbReference type="Gene3D" id="3.40.50.80">
    <property type="entry name" value="Nucleotide-binding domain of ferredoxin-NADP reductase (FNR) module"/>
    <property type="match status" value="1"/>
</dbReference>
<dbReference type="InterPro" id="IPR017938">
    <property type="entry name" value="Riboflavin_synthase-like_b-brl"/>
</dbReference>
<dbReference type="InterPro" id="IPR013121">
    <property type="entry name" value="Fe_red_NAD-bd_6"/>
</dbReference>
<reference evidence="17 18" key="1">
    <citation type="submission" date="2019-02" db="EMBL/GenBank/DDBJ databases">
        <title>Genome sequencing of the rare red list fungi Antrodiella citrinella (Flaviporus citrinellus).</title>
        <authorList>
            <person name="Buettner E."/>
            <person name="Kellner H."/>
        </authorList>
    </citation>
    <scope>NUCLEOTIDE SEQUENCE [LARGE SCALE GENOMIC DNA]</scope>
    <source>
        <strain evidence="17 18">DSM 108506</strain>
    </source>
</reference>
<keyword evidence="10" id="KW-0406">Ion transport</keyword>
<organism evidence="17 18">
    <name type="scientific">Antrodiella citrinella</name>
    <dbReference type="NCBI Taxonomy" id="2447956"/>
    <lineage>
        <taxon>Eukaryota</taxon>
        <taxon>Fungi</taxon>
        <taxon>Dikarya</taxon>
        <taxon>Basidiomycota</taxon>
        <taxon>Agaricomycotina</taxon>
        <taxon>Agaricomycetes</taxon>
        <taxon>Polyporales</taxon>
        <taxon>Steccherinaceae</taxon>
        <taxon>Antrodiella</taxon>
    </lineage>
</organism>
<feature type="transmembrane region" description="Helical" evidence="15">
    <location>
        <begin position="167"/>
        <end position="187"/>
    </location>
</feature>
<comment type="caution">
    <text evidence="17">The sequence shown here is derived from an EMBL/GenBank/DDBJ whole genome shotgun (WGS) entry which is preliminary data.</text>
</comment>
<keyword evidence="18" id="KW-1185">Reference proteome</keyword>
<dbReference type="EMBL" id="SGPM01000016">
    <property type="protein sequence ID" value="THH32758.1"/>
    <property type="molecule type" value="Genomic_DNA"/>
</dbReference>
<dbReference type="GO" id="GO:0005886">
    <property type="term" value="C:plasma membrane"/>
    <property type="evidence" value="ECO:0007669"/>
    <property type="project" value="UniProtKB-SubCell"/>
</dbReference>
<feature type="transmembrane region" description="Helical" evidence="15">
    <location>
        <begin position="102"/>
        <end position="122"/>
    </location>
</feature>
<keyword evidence="12" id="KW-0325">Glycoprotein</keyword>
<dbReference type="InterPro" id="IPR013130">
    <property type="entry name" value="Fe3_Rdtase_TM_dom"/>
</dbReference>
<keyword evidence="6 15" id="KW-0812">Transmembrane</keyword>
<evidence type="ECO:0000256" key="5">
    <source>
        <dbReference type="ARBA" id="ARBA00022475"/>
    </source>
</evidence>
<evidence type="ECO:0000256" key="13">
    <source>
        <dbReference type="ARBA" id="ARBA00048483"/>
    </source>
</evidence>
<dbReference type="SUPFAM" id="SSF52343">
    <property type="entry name" value="Ferredoxin reductase-like, C-terminal NADP-linked domain"/>
    <property type="match status" value="1"/>
</dbReference>
<dbReference type="AlphaFoldDB" id="A0A4S4N4E2"/>
<dbReference type="SUPFAM" id="SSF63380">
    <property type="entry name" value="Riboflavin synthase domain-like"/>
    <property type="match status" value="1"/>
</dbReference>
<feature type="domain" description="FAD-binding FR-type" evidence="16">
    <location>
        <begin position="210"/>
        <end position="334"/>
    </location>
</feature>
<evidence type="ECO:0000256" key="14">
    <source>
        <dbReference type="SAM" id="MobiDB-lite"/>
    </source>
</evidence>
<keyword evidence="11 15" id="KW-0472">Membrane</keyword>
<comment type="subcellular location">
    <subcellularLocation>
        <location evidence="1">Cell membrane</location>
        <topology evidence="1">Multi-pass membrane protein</topology>
    </subcellularLocation>
</comment>
<dbReference type="GO" id="GO:0006826">
    <property type="term" value="P:iron ion transport"/>
    <property type="evidence" value="ECO:0007669"/>
    <property type="project" value="UniProtKB-ARBA"/>
</dbReference>
<dbReference type="SFLD" id="SFLDG01168">
    <property type="entry name" value="Ferric_reductase_subgroup_(FRE"/>
    <property type="match status" value="1"/>
</dbReference>
<feature type="compositionally biased region" description="Polar residues" evidence="14">
    <location>
        <begin position="418"/>
        <end position="433"/>
    </location>
</feature>
<keyword evidence="5" id="KW-1003">Cell membrane</keyword>
<evidence type="ECO:0000256" key="9">
    <source>
        <dbReference type="ARBA" id="ARBA00023002"/>
    </source>
</evidence>
<evidence type="ECO:0000313" key="17">
    <source>
        <dbReference type="EMBL" id="THH32758.1"/>
    </source>
</evidence>
<dbReference type="OrthoDB" id="4494341at2759"/>
<dbReference type="GO" id="GO:0052851">
    <property type="term" value="F:ferric-chelate reductase (NADPH) activity"/>
    <property type="evidence" value="ECO:0007669"/>
    <property type="project" value="UniProtKB-EC"/>
</dbReference>
<dbReference type="GO" id="GO:0006879">
    <property type="term" value="P:intracellular iron ion homeostasis"/>
    <property type="evidence" value="ECO:0007669"/>
    <property type="project" value="TreeGrafter"/>
</dbReference>
<dbReference type="PANTHER" id="PTHR32361:SF9">
    <property type="entry name" value="FERRIC REDUCTASE TRANSMEMBRANE COMPONENT 3-RELATED"/>
    <property type="match status" value="1"/>
</dbReference>
<dbReference type="InterPro" id="IPR039261">
    <property type="entry name" value="FNR_nucleotide-bd"/>
</dbReference>
<keyword evidence="7" id="KW-0249">Electron transport</keyword>
<dbReference type="SFLD" id="SFLDS00052">
    <property type="entry name" value="Ferric_Reductase_Domain"/>
    <property type="match status" value="1"/>
</dbReference>
<comment type="similarity">
    <text evidence="2">Belongs to the ferric reductase (FRE) family.</text>
</comment>
<dbReference type="GO" id="GO:0015677">
    <property type="term" value="P:copper ion import"/>
    <property type="evidence" value="ECO:0007669"/>
    <property type="project" value="TreeGrafter"/>
</dbReference>
<feature type="region of interest" description="Disordered" evidence="14">
    <location>
        <begin position="418"/>
        <end position="440"/>
    </location>
</feature>
<name>A0A4S4N4E2_9APHY</name>
<keyword evidence="8 15" id="KW-1133">Transmembrane helix</keyword>
<dbReference type="InterPro" id="IPR013112">
    <property type="entry name" value="FAD-bd_8"/>
</dbReference>
<accession>A0A4S4N4E2</accession>
<dbReference type="Pfam" id="PF01794">
    <property type="entry name" value="Ferric_reduct"/>
    <property type="match status" value="1"/>
</dbReference>
<keyword evidence="9" id="KW-0560">Oxidoreductase</keyword>
<dbReference type="EC" id="1.16.1.9" evidence="3"/>
<dbReference type="InterPro" id="IPR051410">
    <property type="entry name" value="Ferric/Cupric_Reductase"/>
</dbReference>
<evidence type="ECO:0000256" key="4">
    <source>
        <dbReference type="ARBA" id="ARBA00022448"/>
    </source>
</evidence>
<dbReference type="Proteomes" id="UP000308730">
    <property type="component" value="Unassembled WGS sequence"/>
</dbReference>
<feature type="transmembrane region" description="Helical" evidence="15">
    <location>
        <begin position="134"/>
        <end position="155"/>
    </location>
</feature>
<evidence type="ECO:0000256" key="15">
    <source>
        <dbReference type="SAM" id="Phobius"/>
    </source>
</evidence>
<evidence type="ECO:0000256" key="1">
    <source>
        <dbReference type="ARBA" id="ARBA00004651"/>
    </source>
</evidence>
<dbReference type="CDD" id="cd06186">
    <property type="entry name" value="NOX_Duox_like_FAD_NADP"/>
    <property type="match status" value="1"/>
</dbReference>
<feature type="transmembrane region" description="Helical" evidence="15">
    <location>
        <begin position="69"/>
        <end position="90"/>
    </location>
</feature>
<comment type="catalytic activity">
    <reaction evidence="13">
        <text>2 a Fe(II)-siderophore + NADP(+) + H(+) = 2 a Fe(III)-siderophore + NADPH</text>
        <dbReference type="Rhea" id="RHEA:28795"/>
        <dbReference type="Rhea" id="RHEA-COMP:11342"/>
        <dbReference type="Rhea" id="RHEA-COMP:11344"/>
        <dbReference type="ChEBI" id="CHEBI:15378"/>
        <dbReference type="ChEBI" id="CHEBI:29033"/>
        <dbReference type="ChEBI" id="CHEBI:29034"/>
        <dbReference type="ChEBI" id="CHEBI:57783"/>
        <dbReference type="ChEBI" id="CHEBI:58349"/>
        <dbReference type="EC" id="1.16.1.9"/>
    </reaction>
</comment>
<evidence type="ECO:0000256" key="6">
    <source>
        <dbReference type="ARBA" id="ARBA00022692"/>
    </source>
</evidence>